<gene>
    <name evidence="1" type="ORF">JAAARDRAFT_39591</name>
</gene>
<dbReference type="HOGENOM" id="CLU_2236988_0_0_1"/>
<dbReference type="EMBL" id="KL197735">
    <property type="protein sequence ID" value="KDQ53216.1"/>
    <property type="molecule type" value="Genomic_DNA"/>
</dbReference>
<dbReference type="AlphaFoldDB" id="A0A067PSB3"/>
<name>A0A067PSB3_9AGAM</name>
<evidence type="ECO:0000313" key="1">
    <source>
        <dbReference type="EMBL" id="KDQ53216.1"/>
    </source>
</evidence>
<reference evidence="2" key="1">
    <citation type="journal article" date="2014" name="Proc. Natl. Acad. Sci. U.S.A.">
        <title>Extensive sampling of basidiomycete genomes demonstrates inadequacy of the white-rot/brown-rot paradigm for wood decay fungi.</title>
        <authorList>
            <person name="Riley R."/>
            <person name="Salamov A.A."/>
            <person name="Brown D.W."/>
            <person name="Nagy L.G."/>
            <person name="Floudas D."/>
            <person name="Held B.W."/>
            <person name="Levasseur A."/>
            <person name="Lombard V."/>
            <person name="Morin E."/>
            <person name="Otillar R."/>
            <person name="Lindquist E.A."/>
            <person name="Sun H."/>
            <person name="LaButti K.M."/>
            <person name="Schmutz J."/>
            <person name="Jabbour D."/>
            <person name="Luo H."/>
            <person name="Baker S.E."/>
            <person name="Pisabarro A.G."/>
            <person name="Walton J.D."/>
            <person name="Blanchette R.A."/>
            <person name="Henrissat B."/>
            <person name="Martin F."/>
            <person name="Cullen D."/>
            <person name="Hibbett D.S."/>
            <person name="Grigoriev I.V."/>
        </authorList>
    </citation>
    <scope>NUCLEOTIDE SEQUENCE [LARGE SCALE GENOMIC DNA]</scope>
    <source>
        <strain evidence="2">MUCL 33604</strain>
    </source>
</reference>
<sequence length="105" mass="11518">MSTQSPPKSKLLRSSFSPNPRTILMPTNLYLPPNPNPNPNIIANPAHLPHRKCLPDIEPPPRSPTRQGALALRLPIASYLCGEYTLYGYLPFHDAGLVNAPLNPS</sequence>
<dbReference type="Proteomes" id="UP000027265">
    <property type="component" value="Unassembled WGS sequence"/>
</dbReference>
<proteinExistence type="predicted"/>
<dbReference type="InParanoid" id="A0A067PSB3"/>
<accession>A0A067PSB3</accession>
<organism evidence="1 2">
    <name type="scientific">Jaapia argillacea MUCL 33604</name>
    <dbReference type="NCBI Taxonomy" id="933084"/>
    <lineage>
        <taxon>Eukaryota</taxon>
        <taxon>Fungi</taxon>
        <taxon>Dikarya</taxon>
        <taxon>Basidiomycota</taxon>
        <taxon>Agaricomycotina</taxon>
        <taxon>Agaricomycetes</taxon>
        <taxon>Agaricomycetidae</taxon>
        <taxon>Jaapiales</taxon>
        <taxon>Jaapiaceae</taxon>
        <taxon>Jaapia</taxon>
    </lineage>
</organism>
<keyword evidence="2" id="KW-1185">Reference proteome</keyword>
<protein>
    <submittedName>
        <fullName evidence="1">Uncharacterized protein</fullName>
    </submittedName>
</protein>
<evidence type="ECO:0000313" key="2">
    <source>
        <dbReference type="Proteomes" id="UP000027265"/>
    </source>
</evidence>